<keyword evidence="3" id="KW-1185">Reference proteome</keyword>
<dbReference type="InterPro" id="IPR007404">
    <property type="entry name" value="YdjM-like"/>
</dbReference>
<name>A0ABP3H6W6_9ACTN</name>
<feature type="transmembrane region" description="Helical" evidence="1">
    <location>
        <begin position="219"/>
        <end position="237"/>
    </location>
</feature>
<organism evidence="2 3">
    <name type="scientific">Streptomyces blastmyceticus</name>
    <dbReference type="NCBI Taxonomy" id="68180"/>
    <lineage>
        <taxon>Bacteria</taxon>
        <taxon>Bacillati</taxon>
        <taxon>Actinomycetota</taxon>
        <taxon>Actinomycetes</taxon>
        <taxon>Kitasatosporales</taxon>
        <taxon>Streptomycetaceae</taxon>
        <taxon>Streptomyces</taxon>
    </lineage>
</organism>
<dbReference type="EMBL" id="BAAABW010000026">
    <property type="protein sequence ID" value="GAA0363441.1"/>
    <property type="molecule type" value="Genomic_DNA"/>
</dbReference>
<comment type="caution">
    <text evidence="2">The sequence shown here is derived from an EMBL/GenBank/DDBJ whole genome shotgun (WGS) entry which is preliminary data.</text>
</comment>
<proteinExistence type="predicted"/>
<feature type="transmembrane region" description="Helical" evidence="1">
    <location>
        <begin position="97"/>
        <end position="114"/>
    </location>
</feature>
<keyword evidence="1" id="KW-0472">Membrane</keyword>
<evidence type="ECO:0000313" key="2">
    <source>
        <dbReference type="EMBL" id="GAA0363441.1"/>
    </source>
</evidence>
<feature type="transmembrane region" description="Helical" evidence="1">
    <location>
        <begin position="120"/>
        <end position="138"/>
    </location>
</feature>
<evidence type="ECO:0000256" key="1">
    <source>
        <dbReference type="SAM" id="Phobius"/>
    </source>
</evidence>
<keyword evidence="1" id="KW-1133">Transmembrane helix</keyword>
<feature type="transmembrane region" description="Helical" evidence="1">
    <location>
        <begin position="145"/>
        <end position="164"/>
    </location>
</feature>
<keyword evidence="2" id="KW-0378">Hydrolase</keyword>
<dbReference type="GO" id="GO:0016787">
    <property type="term" value="F:hydrolase activity"/>
    <property type="evidence" value="ECO:0007669"/>
    <property type="project" value="UniProtKB-KW"/>
</dbReference>
<dbReference type="Proteomes" id="UP001500063">
    <property type="component" value="Unassembled WGS sequence"/>
</dbReference>
<dbReference type="Pfam" id="PF04307">
    <property type="entry name" value="YdjM"/>
    <property type="match status" value="2"/>
</dbReference>
<accession>A0ABP3H6W6</accession>
<evidence type="ECO:0000313" key="3">
    <source>
        <dbReference type="Proteomes" id="UP001500063"/>
    </source>
</evidence>
<protein>
    <submittedName>
        <fullName evidence="2">Metal-dependent hydrolase</fullName>
    </submittedName>
</protein>
<reference evidence="3" key="1">
    <citation type="journal article" date="2019" name="Int. J. Syst. Evol. Microbiol.">
        <title>The Global Catalogue of Microorganisms (GCM) 10K type strain sequencing project: providing services to taxonomists for standard genome sequencing and annotation.</title>
        <authorList>
            <consortium name="The Broad Institute Genomics Platform"/>
            <consortium name="The Broad Institute Genome Sequencing Center for Infectious Disease"/>
            <person name="Wu L."/>
            <person name="Ma J."/>
        </authorList>
    </citation>
    <scope>NUCLEOTIDE SEQUENCE [LARGE SCALE GENOMIC DNA]</scope>
    <source>
        <strain evidence="3">JCM 4565</strain>
    </source>
</reference>
<gene>
    <name evidence="2" type="ORF">GCM10010319_46480</name>
</gene>
<sequence length="243" mass="25749">MAPARENTHAMMGHSHAVSGALLFAGTAPYLPPLVMNAHLAPQEILMGTVLCAGAALLPDLDHHDGTIANFLGPVSKTLCRFVAWASGGHRHATHSLLFVVLMTLGSWAGVTYLGRPFTLGMTFFLLALAVRALNICPPGHGFHAWGTIVAMAGIGTAVIAKFIPSAPGWLPYSVGLGCVAHLLGDSITKRGAPWLWPIRTRYEIVVIKHSGNKLETEILTPIMGVATVALLWFTALSPHATS</sequence>
<keyword evidence="1" id="KW-0812">Transmembrane</keyword>